<proteinExistence type="inferred from homology"/>
<comment type="caution">
    <text evidence="6">The sequence shown here is derived from an EMBL/GenBank/DDBJ whole genome shotgun (WGS) entry which is preliminary data.</text>
</comment>
<dbReference type="Proteomes" id="UP000557717">
    <property type="component" value="Unassembled WGS sequence"/>
</dbReference>
<dbReference type="PANTHER" id="PTHR42759:SF1">
    <property type="entry name" value="MAGNESIUM-CHELATASE SUBUNIT CHLD"/>
    <property type="match status" value="1"/>
</dbReference>
<dbReference type="RefSeq" id="WP_184014624.1">
    <property type="nucleotide sequence ID" value="NZ_JACHFD010000001.1"/>
</dbReference>
<dbReference type="InterPro" id="IPR011703">
    <property type="entry name" value="ATPase_AAA-3"/>
</dbReference>
<protein>
    <submittedName>
        <fullName evidence="6">MoxR-like ATPase</fullName>
        <ecNumber evidence="6">3.6.3.-</ecNumber>
    </submittedName>
</protein>
<dbReference type="Gene3D" id="1.10.8.80">
    <property type="entry name" value="Magnesium chelatase subunit I, C-Terminal domain"/>
    <property type="match status" value="1"/>
</dbReference>
<keyword evidence="1" id="KW-0547">Nucleotide-binding</keyword>
<sequence length="327" mass="35900">MTTEELQEQIAASSGWIKDVKTEMGKVLVGQESLVDRLVVGLLCNGHILLEGVPGLAKTLAVKALSGSLHASFARFQFTPDLLPADLIGTMVYNPQSVSFSAKLGPIFNNLILADEINRAPAKVQSALLEAMQERQVTLGDTTHRLPQPFLVLATQNPIDQEGTYQLPEAQLDRFLLKVSVGYPTKEEELTVLDRMATSAPTYQTQTVATPEQVAVSRRLVNEVYVDPAVREYIVDLIRATRQPGKIDPGLKHLIRAGASPRGTINLALTSRARAFIAGRAFVTPQDVKDMAHDVLRHRILLSYEAEAEEITTDHLIDRILSKVPVP</sequence>
<dbReference type="AlphaFoldDB" id="A0A840UUC7"/>
<feature type="domain" description="ATPase AAA-3" evidence="4">
    <location>
        <begin position="47"/>
        <end position="177"/>
    </location>
</feature>
<evidence type="ECO:0000259" key="5">
    <source>
        <dbReference type="Pfam" id="PF17863"/>
    </source>
</evidence>
<gene>
    <name evidence="6" type="ORF">HNR46_000018</name>
</gene>
<dbReference type="FunFam" id="3.40.50.300:FF:000640">
    <property type="entry name" value="MoxR family ATPase"/>
    <property type="match status" value="1"/>
</dbReference>
<dbReference type="Pfam" id="PF17863">
    <property type="entry name" value="AAA_lid_2"/>
    <property type="match status" value="1"/>
</dbReference>
<accession>A0A840UUC7</accession>
<dbReference type="InterPro" id="IPR041628">
    <property type="entry name" value="ChlI/MoxR_AAA_lid"/>
</dbReference>
<evidence type="ECO:0000256" key="2">
    <source>
        <dbReference type="ARBA" id="ARBA00022840"/>
    </source>
</evidence>
<dbReference type="Gene3D" id="3.40.50.300">
    <property type="entry name" value="P-loop containing nucleotide triphosphate hydrolases"/>
    <property type="match status" value="1"/>
</dbReference>
<dbReference type="SUPFAM" id="SSF52540">
    <property type="entry name" value="P-loop containing nucleoside triphosphate hydrolases"/>
    <property type="match status" value="1"/>
</dbReference>
<keyword evidence="6" id="KW-0378">Hydrolase</keyword>
<dbReference type="GO" id="GO:0016887">
    <property type="term" value="F:ATP hydrolysis activity"/>
    <property type="evidence" value="ECO:0007669"/>
    <property type="project" value="InterPro"/>
</dbReference>
<feature type="domain" description="ChlI/MoxR AAA lid" evidence="5">
    <location>
        <begin position="254"/>
        <end position="320"/>
    </location>
</feature>
<evidence type="ECO:0000259" key="4">
    <source>
        <dbReference type="Pfam" id="PF07726"/>
    </source>
</evidence>
<evidence type="ECO:0000256" key="3">
    <source>
        <dbReference type="ARBA" id="ARBA00061607"/>
    </source>
</evidence>
<keyword evidence="2" id="KW-0067">ATP-binding</keyword>
<evidence type="ECO:0000313" key="7">
    <source>
        <dbReference type="Proteomes" id="UP000557717"/>
    </source>
</evidence>
<dbReference type="GO" id="GO:0005524">
    <property type="term" value="F:ATP binding"/>
    <property type="evidence" value="ECO:0007669"/>
    <property type="project" value="UniProtKB-KW"/>
</dbReference>
<dbReference type="CDD" id="cd00009">
    <property type="entry name" value="AAA"/>
    <property type="match status" value="1"/>
</dbReference>
<evidence type="ECO:0000256" key="1">
    <source>
        <dbReference type="ARBA" id="ARBA00022741"/>
    </source>
</evidence>
<dbReference type="EC" id="3.6.3.-" evidence="6"/>
<dbReference type="InterPro" id="IPR050764">
    <property type="entry name" value="CbbQ/NirQ/NorQ/GpvN"/>
</dbReference>
<reference evidence="6 7" key="1">
    <citation type="submission" date="2020-08" db="EMBL/GenBank/DDBJ databases">
        <title>Genomic Encyclopedia of Type Strains, Phase IV (KMG-IV): sequencing the most valuable type-strain genomes for metagenomic binning, comparative biology and taxonomic classification.</title>
        <authorList>
            <person name="Goeker M."/>
        </authorList>
    </citation>
    <scope>NUCLEOTIDE SEQUENCE [LARGE SCALE GENOMIC DNA]</scope>
    <source>
        <strain evidence="6 7">YC6886</strain>
    </source>
</reference>
<name>A0A840UUC7_9BACT</name>
<keyword evidence="7" id="KW-1185">Reference proteome</keyword>
<dbReference type="EMBL" id="JACHFD010000001">
    <property type="protein sequence ID" value="MBB5349797.1"/>
    <property type="molecule type" value="Genomic_DNA"/>
</dbReference>
<dbReference type="PANTHER" id="PTHR42759">
    <property type="entry name" value="MOXR FAMILY PROTEIN"/>
    <property type="match status" value="1"/>
</dbReference>
<evidence type="ECO:0000313" key="6">
    <source>
        <dbReference type="EMBL" id="MBB5349797.1"/>
    </source>
</evidence>
<comment type="similarity">
    <text evidence="3">Belongs to the MoxR family.</text>
</comment>
<dbReference type="PIRSF" id="PIRSF002849">
    <property type="entry name" value="AAA_ATPase_chaperone_MoxR_prd"/>
    <property type="match status" value="1"/>
</dbReference>
<dbReference type="Pfam" id="PF07726">
    <property type="entry name" value="AAA_3"/>
    <property type="match status" value="1"/>
</dbReference>
<organism evidence="6 7">
    <name type="scientific">Haloferula luteola</name>
    <dbReference type="NCBI Taxonomy" id="595692"/>
    <lineage>
        <taxon>Bacteria</taxon>
        <taxon>Pseudomonadati</taxon>
        <taxon>Verrucomicrobiota</taxon>
        <taxon>Verrucomicrobiia</taxon>
        <taxon>Verrucomicrobiales</taxon>
        <taxon>Verrucomicrobiaceae</taxon>
        <taxon>Haloferula</taxon>
    </lineage>
</organism>
<dbReference type="InterPro" id="IPR027417">
    <property type="entry name" value="P-loop_NTPase"/>
</dbReference>